<feature type="transmembrane region" description="Helical" evidence="1">
    <location>
        <begin position="16"/>
        <end position="33"/>
    </location>
</feature>
<gene>
    <name evidence="2" type="ORF">A3G06_00540</name>
</gene>
<proteinExistence type="predicted"/>
<dbReference type="SUPFAM" id="SSF57884">
    <property type="entry name" value="Ada DNA repair protein, N-terminal domain (N-Ada 10)"/>
    <property type="match status" value="1"/>
</dbReference>
<dbReference type="InterPro" id="IPR035451">
    <property type="entry name" value="Ada-like_dom_sf"/>
</dbReference>
<evidence type="ECO:0000313" key="3">
    <source>
        <dbReference type="Proteomes" id="UP000176192"/>
    </source>
</evidence>
<comment type="caution">
    <text evidence="2">The sequence shown here is derived from an EMBL/GenBank/DDBJ whole genome shotgun (WGS) entry which is preliminary data.</text>
</comment>
<sequence>MEKIKHFWGSEEGKDILVIIIIILLGLASFELGRLSKSDRRGGIEIEYPEILNEAKTEQGANVILAGEAPRVATPTILGKAFFASNRGQKYYSVGCAGGKTIKQENRIYFNSAAEAESAGYEKSDSCK</sequence>
<protein>
    <submittedName>
        <fullName evidence="2">Uncharacterized protein</fullName>
    </submittedName>
</protein>
<evidence type="ECO:0000256" key="1">
    <source>
        <dbReference type="SAM" id="Phobius"/>
    </source>
</evidence>
<dbReference type="EMBL" id="MFVV01000012">
    <property type="protein sequence ID" value="OGJ03929.1"/>
    <property type="molecule type" value="Genomic_DNA"/>
</dbReference>
<dbReference type="Gene3D" id="3.40.10.10">
    <property type="entry name" value="DNA Methylphosphotriester Repair Domain"/>
    <property type="match status" value="1"/>
</dbReference>
<name>A0A1F6YC45_9BACT</name>
<dbReference type="Proteomes" id="UP000176192">
    <property type="component" value="Unassembled WGS sequence"/>
</dbReference>
<evidence type="ECO:0000313" key="2">
    <source>
        <dbReference type="EMBL" id="OGJ03929.1"/>
    </source>
</evidence>
<keyword evidence="1" id="KW-0812">Transmembrane</keyword>
<keyword evidence="1" id="KW-1133">Transmembrane helix</keyword>
<organism evidence="2 3">
    <name type="scientific">Candidatus Nomurabacteria bacterium RIFCSPLOWO2_12_FULL_46_14</name>
    <dbReference type="NCBI Taxonomy" id="1801797"/>
    <lineage>
        <taxon>Bacteria</taxon>
        <taxon>Candidatus Nomuraibacteriota</taxon>
    </lineage>
</organism>
<keyword evidence="1" id="KW-0472">Membrane</keyword>
<reference evidence="2 3" key="1">
    <citation type="journal article" date="2016" name="Nat. Commun.">
        <title>Thousands of microbial genomes shed light on interconnected biogeochemical processes in an aquifer system.</title>
        <authorList>
            <person name="Anantharaman K."/>
            <person name="Brown C.T."/>
            <person name="Hug L.A."/>
            <person name="Sharon I."/>
            <person name="Castelle C.J."/>
            <person name="Probst A.J."/>
            <person name="Thomas B.C."/>
            <person name="Singh A."/>
            <person name="Wilkins M.J."/>
            <person name="Karaoz U."/>
            <person name="Brodie E.L."/>
            <person name="Williams K.H."/>
            <person name="Hubbard S.S."/>
            <person name="Banfield J.F."/>
        </authorList>
    </citation>
    <scope>NUCLEOTIDE SEQUENCE [LARGE SCALE GENOMIC DNA]</scope>
</reference>
<dbReference type="AlphaFoldDB" id="A0A1F6YC45"/>
<accession>A0A1F6YC45</accession>